<dbReference type="OrthoDB" id="4364733at2759"/>
<evidence type="ECO:0000313" key="3">
    <source>
        <dbReference type="Proteomes" id="UP000481858"/>
    </source>
</evidence>
<evidence type="ECO:0000313" key="2">
    <source>
        <dbReference type="EMBL" id="KAF2968344.1"/>
    </source>
</evidence>
<organism evidence="2 3">
    <name type="scientific">Xylaria multiplex</name>
    <dbReference type="NCBI Taxonomy" id="323545"/>
    <lineage>
        <taxon>Eukaryota</taxon>
        <taxon>Fungi</taxon>
        <taxon>Dikarya</taxon>
        <taxon>Ascomycota</taxon>
        <taxon>Pezizomycotina</taxon>
        <taxon>Sordariomycetes</taxon>
        <taxon>Xylariomycetidae</taxon>
        <taxon>Xylariales</taxon>
        <taxon>Xylariaceae</taxon>
        <taxon>Xylaria</taxon>
    </lineage>
</organism>
<protein>
    <submittedName>
        <fullName evidence="2">Uncharacterized protein</fullName>
    </submittedName>
</protein>
<proteinExistence type="predicted"/>
<gene>
    <name evidence="2" type="ORF">GQX73_g5226</name>
</gene>
<dbReference type="Proteomes" id="UP000481858">
    <property type="component" value="Unassembled WGS sequence"/>
</dbReference>
<comment type="caution">
    <text evidence="2">The sequence shown here is derived from an EMBL/GenBank/DDBJ whole genome shotgun (WGS) entry which is preliminary data.</text>
</comment>
<reference evidence="2 3" key="1">
    <citation type="submission" date="2019-12" db="EMBL/GenBank/DDBJ databases">
        <title>Draft genome sequence of the ascomycete Xylaria multiplex DSM 110363.</title>
        <authorList>
            <person name="Buettner E."/>
            <person name="Kellner H."/>
        </authorList>
    </citation>
    <scope>NUCLEOTIDE SEQUENCE [LARGE SCALE GENOMIC DNA]</scope>
    <source>
        <strain evidence="2 3">DSM 110363</strain>
    </source>
</reference>
<evidence type="ECO:0000256" key="1">
    <source>
        <dbReference type="SAM" id="MobiDB-lite"/>
    </source>
</evidence>
<dbReference type="InParanoid" id="A0A7C8IUM5"/>
<feature type="compositionally biased region" description="Acidic residues" evidence="1">
    <location>
        <begin position="235"/>
        <end position="251"/>
    </location>
</feature>
<dbReference type="EMBL" id="WUBL01000052">
    <property type="protein sequence ID" value="KAF2968344.1"/>
    <property type="molecule type" value="Genomic_DNA"/>
</dbReference>
<feature type="region of interest" description="Disordered" evidence="1">
    <location>
        <begin position="1"/>
        <end position="27"/>
    </location>
</feature>
<sequence length="251" mass="27838">MSRPMKRARVEPSHSNVGPPPAPPLATGPSYEEMIGTLSDFQLRWILTHLSLTSRSSQAAIVGTYQHHLRIQQQRVVNFDHFAVAAWHLLNTSSYTRLSSSKQFEMSSEVLSELRGCIESVSQETPNESSYGTKLNALEALRKIAKTILLSAGSTLSQEIRKEFQWESCLGDAMLRIAESMTNDELLRAGATADARSSLVDKMHWIHHKAKSSCLDGFAAVERVVELLGGPPETLVDDEEDYTEDGEHDDA</sequence>
<accession>A0A7C8IUM5</accession>
<dbReference type="AlphaFoldDB" id="A0A7C8IUM5"/>
<feature type="region of interest" description="Disordered" evidence="1">
    <location>
        <begin position="231"/>
        <end position="251"/>
    </location>
</feature>
<name>A0A7C8IUM5_9PEZI</name>
<keyword evidence="3" id="KW-1185">Reference proteome</keyword>